<dbReference type="Proteomes" id="UP000765509">
    <property type="component" value="Unassembled WGS sequence"/>
</dbReference>
<evidence type="ECO:0000256" key="1">
    <source>
        <dbReference type="SAM" id="MobiDB-lite"/>
    </source>
</evidence>
<evidence type="ECO:0000313" key="2">
    <source>
        <dbReference type="EMBL" id="MBW0526890.1"/>
    </source>
</evidence>
<accession>A0A9Q3EPA9</accession>
<organism evidence="2 3">
    <name type="scientific">Austropuccinia psidii MF-1</name>
    <dbReference type="NCBI Taxonomy" id="1389203"/>
    <lineage>
        <taxon>Eukaryota</taxon>
        <taxon>Fungi</taxon>
        <taxon>Dikarya</taxon>
        <taxon>Basidiomycota</taxon>
        <taxon>Pucciniomycotina</taxon>
        <taxon>Pucciniomycetes</taxon>
        <taxon>Pucciniales</taxon>
        <taxon>Sphaerophragmiaceae</taxon>
        <taxon>Austropuccinia</taxon>
    </lineage>
</organism>
<sequence>MPSGIYQHQTSSRSVKRQAQRTSEEEEKSKEPSGNRKRERKLAQTLPTGVQDAQIGAFTVESVLNMARTLMEFTAKEQERINRTFTCK</sequence>
<name>A0A9Q3EPA9_9BASI</name>
<keyword evidence="3" id="KW-1185">Reference proteome</keyword>
<proteinExistence type="predicted"/>
<dbReference type="AlphaFoldDB" id="A0A9Q3EPA9"/>
<comment type="caution">
    <text evidence="2">The sequence shown here is derived from an EMBL/GenBank/DDBJ whole genome shotgun (WGS) entry which is preliminary data.</text>
</comment>
<gene>
    <name evidence="2" type="ORF">O181_066605</name>
</gene>
<dbReference type="EMBL" id="AVOT02033034">
    <property type="protein sequence ID" value="MBW0526890.1"/>
    <property type="molecule type" value="Genomic_DNA"/>
</dbReference>
<feature type="region of interest" description="Disordered" evidence="1">
    <location>
        <begin position="1"/>
        <end position="48"/>
    </location>
</feature>
<feature type="compositionally biased region" description="Polar residues" evidence="1">
    <location>
        <begin position="1"/>
        <end position="13"/>
    </location>
</feature>
<reference evidence="2" key="1">
    <citation type="submission" date="2021-03" db="EMBL/GenBank/DDBJ databases">
        <title>Draft genome sequence of rust myrtle Austropuccinia psidii MF-1, a brazilian biotype.</title>
        <authorList>
            <person name="Quecine M.C."/>
            <person name="Pachon D.M.R."/>
            <person name="Bonatelli M.L."/>
            <person name="Correr F.H."/>
            <person name="Franceschini L.M."/>
            <person name="Leite T.F."/>
            <person name="Margarido G.R.A."/>
            <person name="Almeida C.A."/>
            <person name="Ferrarezi J.A."/>
            <person name="Labate C.A."/>
        </authorList>
    </citation>
    <scope>NUCLEOTIDE SEQUENCE</scope>
    <source>
        <strain evidence="2">MF-1</strain>
    </source>
</reference>
<evidence type="ECO:0000313" key="3">
    <source>
        <dbReference type="Proteomes" id="UP000765509"/>
    </source>
</evidence>
<feature type="compositionally biased region" description="Basic and acidic residues" evidence="1">
    <location>
        <begin position="27"/>
        <end position="36"/>
    </location>
</feature>
<protein>
    <submittedName>
        <fullName evidence="2">Uncharacterized protein</fullName>
    </submittedName>
</protein>